<dbReference type="Proteomes" id="UP001201812">
    <property type="component" value="Unassembled WGS sequence"/>
</dbReference>
<dbReference type="GO" id="GO:0005634">
    <property type="term" value="C:nucleus"/>
    <property type="evidence" value="ECO:0007669"/>
    <property type="project" value="UniProtKB-SubCell"/>
</dbReference>
<dbReference type="SUPFAM" id="SSF46689">
    <property type="entry name" value="Homeodomain-like"/>
    <property type="match status" value="1"/>
</dbReference>
<organism evidence="6 7">
    <name type="scientific">Ditylenchus destructor</name>
    <dbReference type="NCBI Taxonomy" id="166010"/>
    <lineage>
        <taxon>Eukaryota</taxon>
        <taxon>Metazoa</taxon>
        <taxon>Ecdysozoa</taxon>
        <taxon>Nematoda</taxon>
        <taxon>Chromadorea</taxon>
        <taxon>Rhabditida</taxon>
        <taxon>Tylenchina</taxon>
        <taxon>Tylenchomorpha</taxon>
        <taxon>Sphaerularioidea</taxon>
        <taxon>Anguinidae</taxon>
        <taxon>Anguininae</taxon>
        <taxon>Ditylenchus</taxon>
    </lineage>
</organism>
<dbReference type="CDD" id="cd00086">
    <property type="entry name" value="homeodomain"/>
    <property type="match status" value="1"/>
</dbReference>
<dbReference type="GO" id="GO:0007417">
    <property type="term" value="P:central nervous system development"/>
    <property type="evidence" value="ECO:0007669"/>
    <property type="project" value="TreeGrafter"/>
</dbReference>
<keyword evidence="7" id="KW-1185">Reference proteome</keyword>
<keyword evidence="2 3" id="KW-0539">Nucleus</keyword>
<gene>
    <name evidence="6" type="ORF">DdX_14929</name>
</gene>
<evidence type="ECO:0000256" key="2">
    <source>
        <dbReference type="PROSITE-ProRule" id="PRU00108"/>
    </source>
</evidence>
<evidence type="ECO:0000259" key="5">
    <source>
        <dbReference type="PROSITE" id="PS50071"/>
    </source>
</evidence>
<sequence>MFSSIQSLLQSNNSPSDVKSVNDSRTENSCFALNPEQVHLSKSQSISSLFPEGDLPGTGQNPIPNTIFPTYNVNIPANSVKSQKNERQSINVTPMELRPSAPFQQFLQANIQNGPVINANTNPAAITAAAAFFCDPVTFALWNWQHWGRLRRPRTTFTSEQLLELEKQFTESKYLSRPKRYQLAQELSLSEASTHLRRPTAHTVQTRDAQLSGLPTWAIVGIEPGLADWKAEA</sequence>
<proteinExistence type="predicted"/>
<name>A0AAD4MVY2_9BILA</name>
<dbReference type="GO" id="GO:1990837">
    <property type="term" value="F:sequence-specific double-stranded DNA binding"/>
    <property type="evidence" value="ECO:0007669"/>
    <property type="project" value="TreeGrafter"/>
</dbReference>
<dbReference type="AlphaFoldDB" id="A0AAD4MVY2"/>
<evidence type="ECO:0000313" key="6">
    <source>
        <dbReference type="EMBL" id="KAI1703390.1"/>
    </source>
</evidence>
<dbReference type="PROSITE" id="PS50071">
    <property type="entry name" value="HOMEOBOX_2"/>
    <property type="match status" value="1"/>
</dbReference>
<comment type="caution">
    <text evidence="6">The sequence shown here is derived from an EMBL/GenBank/DDBJ whole genome shotgun (WGS) entry which is preliminary data.</text>
</comment>
<dbReference type="InterPro" id="IPR001356">
    <property type="entry name" value="HD"/>
</dbReference>
<protein>
    <submittedName>
        <fullName evidence="6">Homeobox domain-containing protein</fullName>
    </submittedName>
</protein>
<feature type="compositionally biased region" description="Low complexity" evidence="4">
    <location>
        <begin position="1"/>
        <end position="16"/>
    </location>
</feature>
<evidence type="ECO:0000256" key="3">
    <source>
        <dbReference type="RuleBase" id="RU000682"/>
    </source>
</evidence>
<dbReference type="PANTHER" id="PTHR24335:SF4">
    <property type="entry name" value="EXTRA-EXTRA"/>
    <property type="match status" value="1"/>
</dbReference>
<comment type="subcellular location">
    <subcellularLocation>
        <location evidence="1 2 3">Nucleus</location>
    </subcellularLocation>
</comment>
<dbReference type="InterPro" id="IPR042768">
    <property type="entry name" value="MNX1/Ceh-12"/>
</dbReference>
<reference evidence="6" key="1">
    <citation type="submission" date="2022-01" db="EMBL/GenBank/DDBJ databases">
        <title>Genome Sequence Resource for Two Populations of Ditylenchus destructor, the Migratory Endoparasitic Phytonematode.</title>
        <authorList>
            <person name="Zhang H."/>
            <person name="Lin R."/>
            <person name="Xie B."/>
        </authorList>
    </citation>
    <scope>NUCLEOTIDE SEQUENCE</scope>
    <source>
        <strain evidence="6">BazhouSP</strain>
    </source>
</reference>
<dbReference type="EMBL" id="JAKKPZ010000083">
    <property type="protein sequence ID" value="KAI1703390.1"/>
    <property type="molecule type" value="Genomic_DNA"/>
</dbReference>
<feature type="DNA-binding region" description="Homeobox" evidence="2">
    <location>
        <begin position="150"/>
        <end position="192"/>
    </location>
</feature>
<dbReference type="Gene3D" id="1.10.10.60">
    <property type="entry name" value="Homeodomain-like"/>
    <property type="match status" value="1"/>
</dbReference>
<feature type="region of interest" description="Disordered" evidence="4">
    <location>
        <begin position="1"/>
        <end position="23"/>
    </location>
</feature>
<evidence type="ECO:0000256" key="1">
    <source>
        <dbReference type="ARBA" id="ARBA00004123"/>
    </source>
</evidence>
<dbReference type="PANTHER" id="PTHR24335">
    <property type="entry name" value="MOTOR NEURON AND PANCREAS HOMEOBOX PROTEIN"/>
    <property type="match status" value="1"/>
</dbReference>
<dbReference type="GO" id="GO:0048812">
    <property type="term" value="P:neuron projection morphogenesis"/>
    <property type="evidence" value="ECO:0007669"/>
    <property type="project" value="TreeGrafter"/>
</dbReference>
<feature type="domain" description="Homeobox" evidence="5">
    <location>
        <begin position="148"/>
        <end position="191"/>
    </location>
</feature>
<keyword evidence="2 3" id="KW-0371">Homeobox</keyword>
<dbReference type="SMART" id="SM00389">
    <property type="entry name" value="HOX"/>
    <property type="match status" value="1"/>
</dbReference>
<dbReference type="InterPro" id="IPR009057">
    <property type="entry name" value="Homeodomain-like_sf"/>
</dbReference>
<accession>A0AAD4MVY2</accession>
<dbReference type="Pfam" id="PF00046">
    <property type="entry name" value="Homeodomain"/>
    <property type="match status" value="1"/>
</dbReference>
<evidence type="ECO:0000313" key="7">
    <source>
        <dbReference type="Proteomes" id="UP001201812"/>
    </source>
</evidence>
<keyword evidence="2 3" id="KW-0238">DNA-binding</keyword>
<evidence type="ECO:0000256" key="4">
    <source>
        <dbReference type="SAM" id="MobiDB-lite"/>
    </source>
</evidence>